<dbReference type="Pfam" id="PF04951">
    <property type="entry name" value="Peptidase_M55"/>
    <property type="match status" value="1"/>
</dbReference>
<feature type="binding site" evidence="2">
    <location>
        <position position="10"/>
    </location>
    <ligand>
        <name>Zn(2+)</name>
        <dbReference type="ChEBI" id="CHEBI:29105"/>
        <label>1</label>
    </ligand>
</feature>
<evidence type="ECO:0000313" key="3">
    <source>
        <dbReference type="EMBL" id="SDK95313.1"/>
    </source>
</evidence>
<dbReference type="RefSeq" id="WP_090553871.1">
    <property type="nucleotide sequence ID" value="NZ_FNFP01000005.1"/>
</dbReference>
<keyword evidence="2" id="KW-0862">Zinc</keyword>
<evidence type="ECO:0000256" key="2">
    <source>
        <dbReference type="PIRSR" id="PIRSR015853-2"/>
    </source>
</evidence>
<dbReference type="Gene3D" id="3.30.1360.130">
    <property type="entry name" value="Dipeptide transport protein"/>
    <property type="match status" value="1"/>
</dbReference>
<dbReference type="InterPro" id="IPR036177">
    <property type="entry name" value="Peptidase_M55_sf"/>
</dbReference>
<organism evidence="3 4">
    <name type="scientific">Natronincola ferrireducens</name>
    <dbReference type="NCBI Taxonomy" id="393762"/>
    <lineage>
        <taxon>Bacteria</taxon>
        <taxon>Bacillati</taxon>
        <taxon>Bacillota</taxon>
        <taxon>Clostridia</taxon>
        <taxon>Peptostreptococcales</taxon>
        <taxon>Natronincolaceae</taxon>
        <taxon>Natronincola</taxon>
    </lineage>
</organism>
<dbReference type="PIRSF" id="PIRSF015853">
    <property type="entry name" value="Pep_DppA"/>
    <property type="match status" value="1"/>
</dbReference>
<feature type="binding site" evidence="2">
    <location>
        <position position="8"/>
    </location>
    <ligand>
        <name>Zn(2+)</name>
        <dbReference type="ChEBI" id="CHEBI:29105"/>
        <label>2</label>
    </ligand>
</feature>
<feature type="binding site" evidence="2">
    <location>
        <position position="105"/>
    </location>
    <ligand>
        <name>Zn(2+)</name>
        <dbReference type="ChEBI" id="CHEBI:29105"/>
        <label>2</label>
    </ligand>
</feature>
<feature type="binding site" evidence="2">
    <location>
        <position position="60"/>
    </location>
    <ligand>
        <name>Zn(2+)</name>
        <dbReference type="ChEBI" id="CHEBI:29105"/>
        <label>2</label>
    </ligand>
</feature>
<feature type="binding site" evidence="2">
    <location>
        <position position="8"/>
    </location>
    <ligand>
        <name>Zn(2+)</name>
        <dbReference type="ChEBI" id="CHEBI:29105"/>
        <label>1</label>
    </ligand>
</feature>
<keyword evidence="2" id="KW-0479">Metal-binding</keyword>
<dbReference type="STRING" id="393762.SAMN05660472_02341"/>
<proteinExistence type="predicted"/>
<dbReference type="OrthoDB" id="9785420at2"/>
<dbReference type="Proteomes" id="UP000198718">
    <property type="component" value="Unassembled WGS sequence"/>
</dbReference>
<dbReference type="CDD" id="cd08770">
    <property type="entry name" value="DAP_dppA_3"/>
    <property type="match status" value="1"/>
</dbReference>
<evidence type="ECO:0000313" key="4">
    <source>
        <dbReference type="Proteomes" id="UP000198718"/>
    </source>
</evidence>
<gene>
    <name evidence="3" type="ORF">SAMN05660472_02341</name>
</gene>
<protein>
    <submittedName>
        <fullName evidence="3">D-amino peptidase</fullName>
    </submittedName>
</protein>
<dbReference type="EMBL" id="FNFP01000005">
    <property type="protein sequence ID" value="SDK95313.1"/>
    <property type="molecule type" value="Genomic_DNA"/>
</dbReference>
<feature type="active site" description="Nucleophile" evidence="1">
    <location>
        <position position="117"/>
    </location>
</feature>
<dbReference type="AlphaFoldDB" id="A0A1G9G4S6"/>
<sequence length="266" mass="29394">MKIYISADIEGITGIVDWNETEMGKDDYIPFAEQMIQEVKAACEGAVNAGAEEIWIKDAHHYARNLKINDFPTSVKLIRGWSGHPFCMMQELDESFDAVIMIGYHSGCGSNGNPLAHTLDVSNVQYIKINDEVASEFLINAYASALVGVPVVFVSGDEELCKNVIHLNENIKTLAANKGIGNSVISIHPETTVKLIKDGVELAINQGVHQCNIKLPSSLKIEIGYVQHAKAYRASFYPGAKQLSVNSILYETDNYFDVLRLLQFVL</sequence>
<keyword evidence="4" id="KW-1185">Reference proteome</keyword>
<dbReference type="Gene3D" id="3.40.50.10780">
    <property type="entry name" value="Dipeptide transport protein"/>
    <property type="match status" value="1"/>
</dbReference>
<evidence type="ECO:0000256" key="1">
    <source>
        <dbReference type="PIRSR" id="PIRSR015853-1"/>
    </source>
</evidence>
<name>A0A1G9G4S6_9FIRM</name>
<accession>A0A1G9G4S6</accession>
<dbReference type="InterPro" id="IPR027476">
    <property type="entry name" value="DppA_N"/>
</dbReference>
<dbReference type="InterPro" id="IPR007035">
    <property type="entry name" value="Peptidase_M55"/>
</dbReference>
<reference evidence="3 4" key="1">
    <citation type="submission" date="2016-10" db="EMBL/GenBank/DDBJ databases">
        <authorList>
            <person name="de Groot N.N."/>
        </authorList>
    </citation>
    <scope>NUCLEOTIDE SEQUENCE [LARGE SCALE GENOMIC DNA]</scope>
    <source>
        <strain evidence="3 4">DSM 18346</strain>
    </source>
</reference>
<dbReference type="GO" id="GO:0046872">
    <property type="term" value="F:metal ion binding"/>
    <property type="evidence" value="ECO:0007669"/>
    <property type="project" value="UniProtKB-KW"/>
</dbReference>
<feature type="binding site" evidence="2">
    <location>
        <position position="136"/>
    </location>
    <ligand>
        <name>Zn(2+)</name>
        <dbReference type="ChEBI" id="CHEBI:29105"/>
        <label>2</label>
    </ligand>
</feature>
<dbReference type="SUPFAM" id="SSF63992">
    <property type="entry name" value="Dipeptide transport protein"/>
    <property type="match status" value="1"/>
</dbReference>